<feature type="region of interest" description="Disordered" evidence="8">
    <location>
        <begin position="625"/>
        <end position="680"/>
    </location>
</feature>
<gene>
    <name evidence="10" type="ORF">MAM1_0038d02764</name>
</gene>
<evidence type="ECO:0000256" key="8">
    <source>
        <dbReference type="SAM" id="MobiDB-lite"/>
    </source>
</evidence>
<evidence type="ECO:0000259" key="9">
    <source>
        <dbReference type="PROSITE" id="PS50157"/>
    </source>
</evidence>
<feature type="compositionally biased region" description="Basic and acidic residues" evidence="8">
    <location>
        <begin position="625"/>
        <end position="638"/>
    </location>
</feature>
<feature type="compositionally biased region" description="Acidic residues" evidence="8">
    <location>
        <begin position="668"/>
        <end position="678"/>
    </location>
</feature>
<feature type="domain" description="C2H2-type" evidence="9">
    <location>
        <begin position="369"/>
        <end position="392"/>
    </location>
</feature>
<feature type="domain" description="C2H2-type" evidence="9">
    <location>
        <begin position="404"/>
        <end position="427"/>
    </location>
</feature>
<name>A0A0C9M362_9FUNG</name>
<organism evidence="10">
    <name type="scientific">Mucor ambiguus</name>
    <dbReference type="NCBI Taxonomy" id="91626"/>
    <lineage>
        <taxon>Eukaryota</taxon>
        <taxon>Fungi</taxon>
        <taxon>Fungi incertae sedis</taxon>
        <taxon>Mucoromycota</taxon>
        <taxon>Mucoromycotina</taxon>
        <taxon>Mucoromycetes</taxon>
        <taxon>Mucorales</taxon>
        <taxon>Mucorineae</taxon>
        <taxon>Mucoraceae</taxon>
        <taxon>Mucor</taxon>
    </lineage>
</organism>
<keyword evidence="11" id="KW-1185">Reference proteome</keyword>
<dbReference type="GO" id="GO:0008270">
    <property type="term" value="F:zinc ion binding"/>
    <property type="evidence" value="ECO:0007669"/>
    <property type="project" value="UniProtKB-KW"/>
</dbReference>
<protein>
    <recommendedName>
        <fullName evidence="9">C2H2-type domain-containing protein</fullName>
    </recommendedName>
</protein>
<evidence type="ECO:0000256" key="1">
    <source>
        <dbReference type="ARBA" id="ARBA00004123"/>
    </source>
</evidence>
<comment type="subcellular location">
    <subcellularLocation>
        <location evidence="1">Nucleus</location>
    </subcellularLocation>
</comment>
<feature type="compositionally biased region" description="Polar residues" evidence="8">
    <location>
        <begin position="648"/>
        <end position="661"/>
    </location>
</feature>
<dbReference type="Pfam" id="PF12874">
    <property type="entry name" value="zf-met"/>
    <property type="match status" value="1"/>
</dbReference>
<accession>A0A0C9M362</accession>
<evidence type="ECO:0000313" key="11">
    <source>
        <dbReference type="Proteomes" id="UP000053815"/>
    </source>
</evidence>
<dbReference type="PROSITE" id="PS00028">
    <property type="entry name" value="ZINC_FINGER_C2H2_1"/>
    <property type="match status" value="7"/>
</dbReference>
<keyword evidence="2" id="KW-0479">Metal-binding</keyword>
<evidence type="ECO:0000256" key="5">
    <source>
        <dbReference type="ARBA" id="ARBA00022833"/>
    </source>
</evidence>
<dbReference type="Proteomes" id="UP000053815">
    <property type="component" value="Unassembled WGS sequence"/>
</dbReference>
<dbReference type="STRING" id="91626.A0A0C9M362"/>
<dbReference type="SMART" id="SM00355">
    <property type="entry name" value="ZnF_C2H2"/>
    <property type="match status" value="10"/>
</dbReference>
<dbReference type="AlphaFoldDB" id="A0A0C9M362"/>
<keyword evidence="3" id="KW-0677">Repeat</keyword>
<dbReference type="PROSITE" id="PS50157">
    <property type="entry name" value="ZINC_FINGER_C2H2_2"/>
    <property type="match status" value="4"/>
</dbReference>
<dbReference type="PANTHER" id="PTHR24406">
    <property type="entry name" value="TRANSCRIPTIONAL REPRESSOR CTCFL-RELATED"/>
    <property type="match status" value="1"/>
</dbReference>
<reference evidence="10" key="1">
    <citation type="submission" date="2014-09" db="EMBL/GenBank/DDBJ databases">
        <title>Draft genome sequence of an oleaginous Mucoromycotina fungus Mucor ambiguus NBRC6742.</title>
        <authorList>
            <person name="Takeda I."/>
            <person name="Yamane N."/>
            <person name="Morita T."/>
            <person name="Tamano K."/>
            <person name="Machida M."/>
            <person name="Baker S."/>
            <person name="Koike H."/>
        </authorList>
    </citation>
    <scope>NUCLEOTIDE SEQUENCE</scope>
    <source>
        <strain evidence="10">NBRC 6742</strain>
    </source>
</reference>
<evidence type="ECO:0000256" key="6">
    <source>
        <dbReference type="ARBA" id="ARBA00023242"/>
    </source>
</evidence>
<dbReference type="Gene3D" id="3.30.160.60">
    <property type="entry name" value="Classic Zinc Finger"/>
    <property type="match status" value="2"/>
</dbReference>
<dbReference type="EMBL" id="DF836327">
    <property type="protein sequence ID" value="GAN03311.1"/>
    <property type="molecule type" value="Genomic_DNA"/>
</dbReference>
<evidence type="ECO:0000256" key="7">
    <source>
        <dbReference type="PROSITE-ProRule" id="PRU00042"/>
    </source>
</evidence>
<evidence type="ECO:0000256" key="4">
    <source>
        <dbReference type="ARBA" id="ARBA00022771"/>
    </source>
</evidence>
<feature type="region of interest" description="Disordered" evidence="8">
    <location>
        <begin position="580"/>
        <end position="601"/>
    </location>
</feature>
<sequence>MGGLWKNELKNGFVKSDCHISFPLLTKMKARFKVEKEDPAMDAPLLKLEMDTPDTTTHLKQEPHFRNHAIAIDAPKQELKPDIIQVKIEASYQDVKMADDSDSDMSESTIPDAVKQEVMEMSPSLELDIKSHQTGIGDASLLHNVAKQPTISPKPIAKSTNALACPGTSKAFEKSGRDYFYQCHLCSALKTTLLDLLNHLKRAHRFTYRSRTYKHLKLEPDLQDPNFYCRVCETTYPSYYLFNKHLRIVHYIITKTTRSPPTITSLQAIKKEKEHPEPEYNDPNNYCRTCKRSYGNKHRYHAHLVNFHGLPRFGRKKDVLPDIFDPNYYCRSCERSLSTRAIFQQHCLRWHNITVPNKKDLPNIHDPTFRCKPCDNTFENKDTFWQHCREVHLITDFKEEGPKPVCDSCNRSYANESRYKRHRRLVHGETFSFTITRKPKLVNDLPPDMNDPNFYCRACDKKLSCKAGFRTHLAVYHNMFLPVKKLKSPSEATTQPDQTNYKYYCLSCDNRYPTTTKYREHLELIHHVQGAASETKAHIPLYLPDPDDPNFYCRTCGKTKPTLLIYRTHLRNIHHMRLPKLKRTKKQHSSDGENSAAAIPPPPKRTFFVCPVCGKRMKSERKFAYHSKTHERLTKRQDVGNPDVPQVDTGSSGVENSTHTPEATAVNDTDDQPDAVDDDLSKTLDDIDQAMGALGEL</sequence>
<proteinExistence type="predicted"/>
<dbReference type="InterPro" id="IPR050888">
    <property type="entry name" value="ZnF_C2H2-type_TF"/>
</dbReference>
<feature type="domain" description="C2H2-type" evidence="9">
    <location>
        <begin position="608"/>
        <end position="635"/>
    </location>
</feature>
<feature type="domain" description="C2H2-type" evidence="9">
    <location>
        <begin position="551"/>
        <end position="579"/>
    </location>
</feature>
<keyword evidence="5" id="KW-0862">Zinc</keyword>
<keyword evidence="6" id="KW-0539">Nucleus</keyword>
<evidence type="ECO:0000313" key="10">
    <source>
        <dbReference type="EMBL" id="GAN03311.1"/>
    </source>
</evidence>
<dbReference type="InterPro" id="IPR013087">
    <property type="entry name" value="Znf_C2H2_type"/>
</dbReference>
<keyword evidence="4 7" id="KW-0863">Zinc-finger</keyword>
<evidence type="ECO:0000256" key="2">
    <source>
        <dbReference type="ARBA" id="ARBA00022723"/>
    </source>
</evidence>
<dbReference type="OrthoDB" id="2282805at2759"/>
<dbReference type="GO" id="GO:0005634">
    <property type="term" value="C:nucleus"/>
    <property type="evidence" value="ECO:0007669"/>
    <property type="project" value="UniProtKB-SubCell"/>
</dbReference>
<evidence type="ECO:0000256" key="3">
    <source>
        <dbReference type="ARBA" id="ARBA00022737"/>
    </source>
</evidence>